<reference evidence="3" key="1">
    <citation type="submission" date="2014-09" db="EMBL/GenBank/DDBJ databases">
        <title>Vibrio variabilis JCM 19239. (C206) whole genome shotgun sequence.</title>
        <authorList>
            <person name="Sawabe T."/>
            <person name="Meirelles P."/>
            <person name="Nakanishi M."/>
            <person name="Sayaka M."/>
            <person name="Hattori M."/>
            <person name="Ohkuma M."/>
        </authorList>
    </citation>
    <scope>NUCLEOTIDE SEQUENCE [LARGE SCALE GENOMIC DNA]</scope>
    <source>
        <strain evidence="3">JCM 19239</strain>
    </source>
</reference>
<dbReference type="EMBL" id="BBMS01000002">
    <property type="protein sequence ID" value="GAL24008.1"/>
    <property type="molecule type" value="Genomic_DNA"/>
</dbReference>
<sequence length="53" mass="6107">MNTLMIFFSLLGGIHLFGLIGLIYGPLIFAITMVLFNMYEEEFKEFLDGQDRS</sequence>
<proteinExistence type="predicted"/>
<evidence type="ECO:0000313" key="3">
    <source>
        <dbReference type="Proteomes" id="UP000029223"/>
    </source>
</evidence>
<keyword evidence="1" id="KW-0812">Transmembrane</keyword>
<keyword evidence="1" id="KW-1133">Transmembrane helix</keyword>
<comment type="caution">
    <text evidence="2">The sequence shown here is derived from an EMBL/GenBank/DDBJ whole genome shotgun (WGS) entry which is preliminary data.</text>
</comment>
<keyword evidence="3" id="KW-1185">Reference proteome</keyword>
<organism evidence="2 3">
    <name type="scientific">Vibrio variabilis</name>
    <dbReference type="NCBI Taxonomy" id="990271"/>
    <lineage>
        <taxon>Bacteria</taxon>
        <taxon>Pseudomonadati</taxon>
        <taxon>Pseudomonadota</taxon>
        <taxon>Gammaproteobacteria</taxon>
        <taxon>Vibrionales</taxon>
        <taxon>Vibrionaceae</taxon>
        <taxon>Vibrio</taxon>
    </lineage>
</organism>
<accession>A0ABQ0J5G3</accession>
<name>A0ABQ0J5G3_9VIBR</name>
<feature type="transmembrane region" description="Helical" evidence="1">
    <location>
        <begin position="6"/>
        <end position="36"/>
    </location>
</feature>
<keyword evidence="1" id="KW-0472">Membrane</keyword>
<dbReference type="Proteomes" id="UP000029223">
    <property type="component" value="Unassembled WGS sequence"/>
</dbReference>
<protein>
    <submittedName>
        <fullName evidence="2">Predicted permease</fullName>
    </submittedName>
</protein>
<evidence type="ECO:0000256" key="1">
    <source>
        <dbReference type="SAM" id="Phobius"/>
    </source>
</evidence>
<evidence type="ECO:0000313" key="2">
    <source>
        <dbReference type="EMBL" id="GAL24008.1"/>
    </source>
</evidence>
<gene>
    <name evidence="2" type="ORF">JCM19239_2991</name>
</gene>